<dbReference type="GO" id="GO:0009231">
    <property type="term" value="P:riboflavin biosynthetic process"/>
    <property type="evidence" value="ECO:0007669"/>
    <property type="project" value="InterPro"/>
</dbReference>
<name>A0A2H1L4C7_9MICO</name>
<sequence length="184" mass="20261">MGRLVYSMITSADGFVRDDDGVFDWGEPDEEVLAAINEATAGAGTYLYGRRIYELMHVWETDPAAAGQSPQSAEFATIWKRAEKIVYSTTLDQVRTERTQLRRSFDPAEVRALVDAAPGDVTIEGPTLASHALREGLVDAVHVWVQPLVLGSGLPFWPGSRTDLTLRSERSFASGTVELVYSLR</sequence>
<keyword evidence="3" id="KW-1185">Reference proteome</keyword>
<dbReference type="Gene3D" id="3.40.430.10">
    <property type="entry name" value="Dihydrofolate Reductase, subunit A"/>
    <property type="match status" value="1"/>
</dbReference>
<evidence type="ECO:0000259" key="1">
    <source>
        <dbReference type="Pfam" id="PF01872"/>
    </source>
</evidence>
<proteinExistence type="predicted"/>
<accession>A0A2H1L4C7</accession>
<dbReference type="PANTHER" id="PTHR38011:SF11">
    <property type="entry name" value="2,5-DIAMINO-6-RIBOSYLAMINO-4(3H)-PYRIMIDINONE 5'-PHOSPHATE REDUCTASE"/>
    <property type="match status" value="1"/>
</dbReference>
<dbReference type="InterPro" id="IPR002734">
    <property type="entry name" value="RibDG_C"/>
</dbReference>
<dbReference type="AlphaFoldDB" id="A0A2H1L4C7"/>
<dbReference type="Proteomes" id="UP000234462">
    <property type="component" value="Unassembled WGS sequence"/>
</dbReference>
<dbReference type="EMBL" id="FXZM01000005">
    <property type="protein sequence ID" value="SMY11719.1"/>
    <property type="molecule type" value="Genomic_DNA"/>
</dbReference>
<dbReference type="SUPFAM" id="SSF53597">
    <property type="entry name" value="Dihydrofolate reductase-like"/>
    <property type="match status" value="1"/>
</dbReference>
<feature type="domain" description="Bacterial bifunctional deaminase-reductase C-terminal" evidence="1">
    <location>
        <begin position="4"/>
        <end position="175"/>
    </location>
</feature>
<gene>
    <name evidence="2" type="ORF">BJEO58_01306</name>
</gene>
<dbReference type="InterPro" id="IPR024072">
    <property type="entry name" value="DHFR-like_dom_sf"/>
</dbReference>
<dbReference type="GO" id="GO:0008703">
    <property type="term" value="F:5-amino-6-(5-phosphoribosylamino)uracil reductase activity"/>
    <property type="evidence" value="ECO:0007669"/>
    <property type="project" value="InterPro"/>
</dbReference>
<dbReference type="Pfam" id="PF01872">
    <property type="entry name" value="RibD_C"/>
    <property type="match status" value="1"/>
</dbReference>
<reference evidence="3" key="1">
    <citation type="submission" date="2017-03" db="EMBL/GenBank/DDBJ databases">
        <authorList>
            <person name="Monnet C."/>
        </authorList>
    </citation>
    <scope>NUCLEOTIDE SEQUENCE [LARGE SCALE GENOMIC DNA]</scope>
    <source>
        <strain evidence="3">SJ5-8</strain>
    </source>
</reference>
<dbReference type="OrthoDB" id="7949219at2"/>
<protein>
    <submittedName>
        <fullName evidence="2">Dihydrofolate reductase</fullName>
    </submittedName>
</protein>
<dbReference type="RefSeq" id="WP_101588677.1">
    <property type="nucleotide sequence ID" value="NZ_FXZM01000005.1"/>
</dbReference>
<dbReference type="PANTHER" id="PTHR38011">
    <property type="entry name" value="DIHYDROFOLATE REDUCTASE FAMILY PROTEIN (AFU_ORTHOLOGUE AFUA_8G06820)"/>
    <property type="match status" value="1"/>
</dbReference>
<dbReference type="InterPro" id="IPR050765">
    <property type="entry name" value="Riboflavin_Biosynth_HTPR"/>
</dbReference>
<organism evidence="2 3">
    <name type="scientific">Brevibacterium jeotgali</name>
    <dbReference type="NCBI Taxonomy" id="1262550"/>
    <lineage>
        <taxon>Bacteria</taxon>
        <taxon>Bacillati</taxon>
        <taxon>Actinomycetota</taxon>
        <taxon>Actinomycetes</taxon>
        <taxon>Micrococcales</taxon>
        <taxon>Brevibacteriaceae</taxon>
        <taxon>Brevibacterium</taxon>
    </lineage>
</organism>
<evidence type="ECO:0000313" key="3">
    <source>
        <dbReference type="Proteomes" id="UP000234462"/>
    </source>
</evidence>
<evidence type="ECO:0000313" key="2">
    <source>
        <dbReference type="EMBL" id="SMY11719.1"/>
    </source>
</evidence>